<dbReference type="GO" id="GO:0006082">
    <property type="term" value="P:organic acid metabolic process"/>
    <property type="evidence" value="ECO:0007669"/>
    <property type="project" value="TreeGrafter"/>
</dbReference>
<dbReference type="WBParaSite" id="DME_0000628901-mRNA-1">
    <property type="protein sequence ID" value="DME_0000628901-mRNA-1"/>
    <property type="gene ID" value="DME_0000628901"/>
</dbReference>
<dbReference type="PRINTS" id="PR00463">
    <property type="entry name" value="EP450I"/>
</dbReference>
<evidence type="ECO:0000313" key="18">
    <source>
        <dbReference type="Proteomes" id="UP000274756"/>
    </source>
</evidence>
<keyword evidence="11 14" id="KW-0503">Monooxygenase</keyword>
<evidence type="ECO:0000256" key="12">
    <source>
        <dbReference type="ARBA" id="ARBA00023136"/>
    </source>
</evidence>
<keyword evidence="9 14" id="KW-0560">Oxidoreductase</keyword>
<sequence length="470" mass="54793">MSLLGTLIFPFIITFICFIVFQFYLRRRNFPPGPVPLPLIGNFHQIDLAYPHRTMVAWNKKYGEMFTVWLPKPIIVLADYKVMKDALIKHGDAFSGRPMTFVYGIFSNHQPDGDGIILSQNEKWIHQRRFALKVFRDFGMGKNLMETKIEYHCNKLIELIHYDISNGKTIMNLHLPVAFCVGNIIQDLFASVEMLMIDCYPWMRFFLPKYYRYCRNGFALQKFFLDHIDEHEKHLSHEDDEPFDFIDAYIKEIKKKTNGNNYNKISLALNSGDLWTGGLETTVTTIRWAIIYMIRFPKIQNRLFDEISKVIGAKKVKWLDRNNMPYTLATIYEVQRLVNILPWHIPHATTKDIYFHGYLIPKGTTIMPQLGAIHFNEELFPNPESINPERFLKEDGSLRLINEFNPFGIGKRSCLGEALARMELFMIFTTLIQNFQFSTAHGVAPSLKRSLGMASVPQEYECTVEARHHL</sequence>
<dbReference type="PRINTS" id="PR00385">
    <property type="entry name" value="P450"/>
</dbReference>
<dbReference type="InterPro" id="IPR002401">
    <property type="entry name" value="Cyt_P450_E_grp-I"/>
</dbReference>
<keyword evidence="15" id="KW-0812">Transmembrane</keyword>
<evidence type="ECO:0000256" key="8">
    <source>
        <dbReference type="ARBA" id="ARBA00022848"/>
    </source>
</evidence>
<comment type="cofactor">
    <cofactor evidence="1 13">
        <name>heme</name>
        <dbReference type="ChEBI" id="CHEBI:30413"/>
    </cofactor>
</comment>
<dbReference type="PANTHER" id="PTHR24300:SF375">
    <property type="entry name" value="CYTOCHROME P450 FAMILY"/>
    <property type="match status" value="1"/>
</dbReference>
<gene>
    <name evidence="16" type="ORF">DME_LOCUS1186</name>
</gene>
<name>A0A0N4UFR1_DRAME</name>
<keyword evidence="18" id="KW-1185">Reference proteome</keyword>
<dbReference type="GO" id="GO:0005789">
    <property type="term" value="C:endoplasmic reticulum membrane"/>
    <property type="evidence" value="ECO:0007669"/>
    <property type="project" value="UniProtKB-SubCell"/>
</dbReference>
<dbReference type="Proteomes" id="UP000038040">
    <property type="component" value="Unplaced"/>
</dbReference>
<dbReference type="PANTHER" id="PTHR24300">
    <property type="entry name" value="CYTOCHROME P450 508A4-RELATED"/>
    <property type="match status" value="1"/>
</dbReference>
<dbReference type="OrthoDB" id="1055148at2759"/>
<dbReference type="FunFam" id="1.10.630.10:FF:000238">
    <property type="entry name" value="Cytochrome P450 2A6"/>
    <property type="match status" value="1"/>
</dbReference>
<dbReference type="GO" id="GO:0020037">
    <property type="term" value="F:heme binding"/>
    <property type="evidence" value="ECO:0007669"/>
    <property type="project" value="InterPro"/>
</dbReference>
<dbReference type="GO" id="GO:0005506">
    <property type="term" value="F:iron ion binding"/>
    <property type="evidence" value="ECO:0007669"/>
    <property type="project" value="InterPro"/>
</dbReference>
<keyword evidence="8" id="KW-0492">Microsome</keyword>
<dbReference type="PROSITE" id="PS00086">
    <property type="entry name" value="CYTOCHROME_P450"/>
    <property type="match status" value="1"/>
</dbReference>
<feature type="binding site" description="axial binding residue" evidence="13">
    <location>
        <position position="414"/>
    </location>
    <ligand>
        <name>heme</name>
        <dbReference type="ChEBI" id="CHEBI:30413"/>
    </ligand>
    <ligandPart>
        <name>Fe</name>
        <dbReference type="ChEBI" id="CHEBI:18248"/>
    </ligandPart>
</feature>
<dbReference type="InterPro" id="IPR017972">
    <property type="entry name" value="Cyt_P450_CS"/>
</dbReference>
<dbReference type="Pfam" id="PF00067">
    <property type="entry name" value="p450"/>
    <property type="match status" value="1"/>
</dbReference>
<evidence type="ECO:0000313" key="17">
    <source>
        <dbReference type="Proteomes" id="UP000038040"/>
    </source>
</evidence>
<dbReference type="GO" id="GO:0016712">
    <property type="term" value="F:oxidoreductase activity, acting on paired donors, with incorporation or reduction of molecular oxygen, reduced flavin or flavoprotein as one donor, and incorporation of one atom of oxygen"/>
    <property type="evidence" value="ECO:0007669"/>
    <property type="project" value="TreeGrafter"/>
</dbReference>
<reference evidence="16 18" key="2">
    <citation type="submission" date="2018-11" db="EMBL/GenBank/DDBJ databases">
        <authorList>
            <consortium name="Pathogen Informatics"/>
        </authorList>
    </citation>
    <scope>NUCLEOTIDE SEQUENCE [LARGE SCALE GENOMIC DNA]</scope>
</reference>
<comment type="subcellular location">
    <subcellularLocation>
        <location evidence="3">Endoplasmic reticulum membrane</location>
        <topology evidence="3">Peripheral membrane protein</topology>
    </subcellularLocation>
    <subcellularLocation>
        <location evidence="2">Microsome membrane</location>
        <topology evidence="2">Peripheral membrane protein</topology>
    </subcellularLocation>
</comment>
<evidence type="ECO:0000256" key="14">
    <source>
        <dbReference type="RuleBase" id="RU000461"/>
    </source>
</evidence>
<evidence type="ECO:0000256" key="3">
    <source>
        <dbReference type="ARBA" id="ARBA00004406"/>
    </source>
</evidence>
<proteinExistence type="inferred from homology"/>
<accession>A0A0N4UFR1</accession>
<keyword evidence="15" id="KW-1133">Transmembrane helix</keyword>
<evidence type="ECO:0000256" key="10">
    <source>
        <dbReference type="ARBA" id="ARBA00023004"/>
    </source>
</evidence>
<evidence type="ECO:0000313" key="16">
    <source>
        <dbReference type="EMBL" id="VDN51213.1"/>
    </source>
</evidence>
<keyword evidence="10 13" id="KW-0408">Iron</keyword>
<evidence type="ECO:0000256" key="13">
    <source>
        <dbReference type="PIRSR" id="PIRSR602401-1"/>
    </source>
</evidence>
<evidence type="ECO:0000256" key="4">
    <source>
        <dbReference type="ARBA" id="ARBA00010617"/>
    </source>
</evidence>
<organism evidence="17 19">
    <name type="scientific">Dracunculus medinensis</name>
    <name type="common">Guinea worm</name>
    <dbReference type="NCBI Taxonomy" id="318479"/>
    <lineage>
        <taxon>Eukaryota</taxon>
        <taxon>Metazoa</taxon>
        <taxon>Ecdysozoa</taxon>
        <taxon>Nematoda</taxon>
        <taxon>Chromadorea</taxon>
        <taxon>Rhabditida</taxon>
        <taxon>Spirurina</taxon>
        <taxon>Dracunculoidea</taxon>
        <taxon>Dracunculidae</taxon>
        <taxon>Dracunculus</taxon>
    </lineage>
</organism>
<dbReference type="GO" id="GO:0006805">
    <property type="term" value="P:xenobiotic metabolic process"/>
    <property type="evidence" value="ECO:0007669"/>
    <property type="project" value="TreeGrafter"/>
</dbReference>
<dbReference type="SUPFAM" id="SSF48264">
    <property type="entry name" value="Cytochrome P450"/>
    <property type="match status" value="1"/>
</dbReference>
<comment type="similarity">
    <text evidence="4 14">Belongs to the cytochrome P450 family.</text>
</comment>
<dbReference type="Proteomes" id="UP000274756">
    <property type="component" value="Unassembled WGS sequence"/>
</dbReference>
<evidence type="ECO:0000256" key="2">
    <source>
        <dbReference type="ARBA" id="ARBA00004174"/>
    </source>
</evidence>
<evidence type="ECO:0000256" key="1">
    <source>
        <dbReference type="ARBA" id="ARBA00001971"/>
    </source>
</evidence>
<feature type="transmembrane region" description="Helical" evidence="15">
    <location>
        <begin position="6"/>
        <end position="25"/>
    </location>
</feature>
<dbReference type="InterPro" id="IPR036396">
    <property type="entry name" value="Cyt_P450_sf"/>
</dbReference>
<evidence type="ECO:0000256" key="6">
    <source>
        <dbReference type="ARBA" id="ARBA00022723"/>
    </source>
</evidence>
<evidence type="ECO:0000256" key="11">
    <source>
        <dbReference type="ARBA" id="ARBA00023033"/>
    </source>
</evidence>
<keyword evidence="6 13" id="KW-0479">Metal-binding</keyword>
<dbReference type="InterPro" id="IPR050182">
    <property type="entry name" value="Cytochrome_P450_fam2"/>
</dbReference>
<evidence type="ECO:0000256" key="9">
    <source>
        <dbReference type="ARBA" id="ARBA00023002"/>
    </source>
</evidence>
<protein>
    <submittedName>
        <fullName evidence="19">Unspecific monooxygenase</fullName>
    </submittedName>
</protein>
<keyword evidence="12 15" id="KW-0472">Membrane</keyword>
<dbReference type="InterPro" id="IPR001128">
    <property type="entry name" value="Cyt_P450"/>
</dbReference>
<dbReference type="STRING" id="318479.A0A0N4UFR1"/>
<keyword evidence="7" id="KW-0256">Endoplasmic reticulum</keyword>
<evidence type="ECO:0000256" key="7">
    <source>
        <dbReference type="ARBA" id="ARBA00022824"/>
    </source>
</evidence>
<keyword evidence="5 13" id="KW-0349">Heme</keyword>
<dbReference type="AlphaFoldDB" id="A0A0N4UFR1"/>
<evidence type="ECO:0000256" key="5">
    <source>
        <dbReference type="ARBA" id="ARBA00022617"/>
    </source>
</evidence>
<dbReference type="EMBL" id="UYYG01000015">
    <property type="protein sequence ID" value="VDN51213.1"/>
    <property type="molecule type" value="Genomic_DNA"/>
</dbReference>
<evidence type="ECO:0000313" key="19">
    <source>
        <dbReference type="WBParaSite" id="DME_0000628901-mRNA-1"/>
    </source>
</evidence>
<evidence type="ECO:0000256" key="15">
    <source>
        <dbReference type="SAM" id="Phobius"/>
    </source>
</evidence>
<dbReference type="Gene3D" id="1.10.630.10">
    <property type="entry name" value="Cytochrome P450"/>
    <property type="match status" value="1"/>
</dbReference>
<reference evidence="19" key="1">
    <citation type="submission" date="2017-02" db="UniProtKB">
        <authorList>
            <consortium name="WormBaseParasite"/>
        </authorList>
    </citation>
    <scope>IDENTIFICATION</scope>
</reference>